<keyword evidence="1" id="KW-0812">Transmembrane</keyword>
<dbReference type="AlphaFoldDB" id="A0A507E532"/>
<proteinExistence type="predicted"/>
<feature type="transmembrane region" description="Helical" evidence="1">
    <location>
        <begin position="16"/>
        <end position="36"/>
    </location>
</feature>
<dbReference type="PANTHER" id="PTHR13146:SF1">
    <property type="entry name" value="SUGAR PHOSPHATE TRANSPORTER DOMAIN-CONTAINING PROTEIN"/>
    <property type="match status" value="1"/>
</dbReference>
<gene>
    <name evidence="2" type="ORF">PhCBS80983_g02771</name>
</gene>
<evidence type="ECO:0008006" key="4">
    <source>
        <dbReference type="Google" id="ProtNLM"/>
    </source>
</evidence>
<feature type="transmembrane region" description="Helical" evidence="1">
    <location>
        <begin position="132"/>
        <end position="152"/>
    </location>
</feature>
<protein>
    <recommendedName>
        <fullName evidence="4">Sugar phosphate transporter domain-containing protein</fullName>
    </recommendedName>
</protein>
<feature type="transmembrane region" description="Helical" evidence="1">
    <location>
        <begin position="48"/>
        <end position="65"/>
    </location>
</feature>
<dbReference type="PANTHER" id="PTHR13146">
    <property type="match status" value="1"/>
</dbReference>
<sequence>MVEVHHSPEQPNRLVLWNQFIFLLTGLFTTLGNQWLHYKGAADGRSMITILVVYLGMVAVVLLPRKADGKDIVQPVEHKGVILIAALDVFGNLVLTVGQFMVGSGLYQVIYASIVGITAVLSWGFLRRAFNPGQWAAVVVIMLGLSVSAVGSAQLPESASDHNVMVGFGITFLGTCIYSSVYTLNDYMLSSTKRPMLPSQQCFWVGLYSSCICLGVMIIVALPTLRTMPLSDPGVILMYLSLIGSSLGHNVTYFQLLESTGAVATGVLQALRAVMVFGLSHILFCKGDAAQCFTMGKGFATAIVCAGVVGFSYAKANKASHGFQRVRNPIQEEVELT</sequence>
<feature type="transmembrane region" description="Helical" evidence="1">
    <location>
        <begin position="234"/>
        <end position="256"/>
    </location>
</feature>
<dbReference type="InterPro" id="IPR037185">
    <property type="entry name" value="EmrE-like"/>
</dbReference>
<dbReference type="GO" id="GO:0016020">
    <property type="term" value="C:membrane"/>
    <property type="evidence" value="ECO:0007669"/>
    <property type="project" value="TreeGrafter"/>
</dbReference>
<keyword evidence="1" id="KW-1133">Transmembrane helix</keyword>
<reference evidence="2 3" key="1">
    <citation type="journal article" date="2019" name="Sci. Rep.">
        <title>Comparative genomics of chytrid fungi reveal insights into the obligate biotrophic and pathogenic lifestyle of Synchytrium endobioticum.</title>
        <authorList>
            <person name="van de Vossenberg B.T.L.H."/>
            <person name="Warris S."/>
            <person name="Nguyen H.D.T."/>
            <person name="van Gent-Pelzer M.P.E."/>
            <person name="Joly D.L."/>
            <person name="van de Geest H.C."/>
            <person name="Bonants P.J.M."/>
            <person name="Smith D.S."/>
            <person name="Levesque C.A."/>
            <person name="van der Lee T.A.J."/>
        </authorList>
    </citation>
    <scope>NUCLEOTIDE SEQUENCE [LARGE SCALE GENOMIC DNA]</scope>
    <source>
        <strain evidence="2 3">CBS 809.83</strain>
    </source>
</reference>
<evidence type="ECO:0000313" key="3">
    <source>
        <dbReference type="Proteomes" id="UP000318582"/>
    </source>
</evidence>
<organism evidence="2 3">
    <name type="scientific">Powellomyces hirtus</name>
    <dbReference type="NCBI Taxonomy" id="109895"/>
    <lineage>
        <taxon>Eukaryota</taxon>
        <taxon>Fungi</taxon>
        <taxon>Fungi incertae sedis</taxon>
        <taxon>Chytridiomycota</taxon>
        <taxon>Chytridiomycota incertae sedis</taxon>
        <taxon>Chytridiomycetes</taxon>
        <taxon>Spizellomycetales</taxon>
        <taxon>Powellomycetaceae</taxon>
        <taxon>Powellomyces</taxon>
    </lineage>
</organism>
<feature type="transmembrane region" description="Helical" evidence="1">
    <location>
        <begin position="203"/>
        <end position="222"/>
    </location>
</feature>
<dbReference type="Proteomes" id="UP000318582">
    <property type="component" value="Unassembled WGS sequence"/>
</dbReference>
<keyword evidence="1" id="KW-0472">Membrane</keyword>
<feature type="transmembrane region" description="Helical" evidence="1">
    <location>
        <begin position="164"/>
        <end position="183"/>
    </location>
</feature>
<dbReference type="SUPFAM" id="SSF103481">
    <property type="entry name" value="Multidrug resistance efflux transporter EmrE"/>
    <property type="match status" value="1"/>
</dbReference>
<dbReference type="STRING" id="109895.A0A507E532"/>
<accession>A0A507E532</accession>
<feature type="transmembrane region" description="Helical" evidence="1">
    <location>
        <begin position="262"/>
        <end position="284"/>
    </location>
</feature>
<name>A0A507E532_9FUNG</name>
<evidence type="ECO:0000313" key="2">
    <source>
        <dbReference type="EMBL" id="TPX58952.1"/>
    </source>
</evidence>
<dbReference type="EMBL" id="QEAQ01000030">
    <property type="protein sequence ID" value="TPX58952.1"/>
    <property type="molecule type" value="Genomic_DNA"/>
</dbReference>
<feature type="transmembrane region" description="Helical" evidence="1">
    <location>
        <begin position="80"/>
        <end position="102"/>
    </location>
</feature>
<comment type="caution">
    <text evidence="2">The sequence shown here is derived from an EMBL/GenBank/DDBJ whole genome shotgun (WGS) entry which is preliminary data.</text>
</comment>
<feature type="transmembrane region" description="Helical" evidence="1">
    <location>
        <begin position="109"/>
        <end position="126"/>
    </location>
</feature>
<feature type="transmembrane region" description="Helical" evidence="1">
    <location>
        <begin position="296"/>
        <end position="314"/>
    </location>
</feature>
<evidence type="ECO:0000256" key="1">
    <source>
        <dbReference type="SAM" id="Phobius"/>
    </source>
</evidence>
<keyword evidence="3" id="KW-1185">Reference proteome</keyword>